<feature type="region of interest" description="Disordered" evidence="1">
    <location>
        <begin position="1"/>
        <end position="31"/>
    </location>
</feature>
<dbReference type="InterPro" id="IPR037701">
    <property type="entry name" value="Pom152"/>
</dbReference>
<comment type="caution">
    <text evidence="3">The sequence shown here is derived from an EMBL/GenBank/DDBJ whole genome shotgun (WGS) entry which is preliminary data.</text>
</comment>
<gene>
    <name evidence="3" type="ORF">BT62DRAFT_1079132</name>
</gene>
<accession>A0A9P7VL84</accession>
<dbReference type="PANTHER" id="PTHR28206">
    <property type="entry name" value="NUCLEOPORIN POM152"/>
    <property type="match status" value="1"/>
</dbReference>
<dbReference type="PANTHER" id="PTHR28206:SF1">
    <property type="entry name" value="NUCLEOPORIN POM152"/>
    <property type="match status" value="1"/>
</dbReference>
<dbReference type="GeneID" id="66101747"/>
<protein>
    <recommendedName>
        <fullName evidence="2">Nucleoporin POM152 first Ig-like domain-containing protein</fullName>
    </recommendedName>
</protein>
<proteinExistence type="predicted"/>
<evidence type="ECO:0000259" key="2">
    <source>
        <dbReference type="Pfam" id="PF24519"/>
    </source>
</evidence>
<dbReference type="InterPro" id="IPR056542">
    <property type="entry name" value="Ig-like_POM152_1st"/>
</dbReference>
<dbReference type="GO" id="GO:0006999">
    <property type="term" value="P:nuclear pore organization"/>
    <property type="evidence" value="ECO:0007669"/>
    <property type="project" value="TreeGrafter"/>
</dbReference>
<feature type="region of interest" description="Disordered" evidence="1">
    <location>
        <begin position="67"/>
        <end position="94"/>
    </location>
</feature>
<evidence type="ECO:0000256" key="1">
    <source>
        <dbReference type="SAM" id="MobiDB-lite"/>
    </source>
</evidence>
<dbReference type="GO" id="GO:0017056">
    <property type="term" value="F:structural constituent of nuclear pore"/>
    <property type="evidence" value="ECO:0007669"/>
    <property type="project" value="InterPro"/>
</dbReference>
<name>A0A9P7VL84_9AGAR</name>
<evidence type="ECO:0000313" key="4">
    <source>
        <dbReference type="Proteomes" id="UP000812287"/>
    </source>
</evidence>
<dbReference type="AlphaFoldDB" id="A0A9P7VL84"/>
<dbReference type="Proteomes" id="UP000812287">
    <property type="component" value="Unassembled WGS sequence"/>
</dbReference>
<dbReference type="GO" id="GO:0070762">
    <property type="term" value="C:nuclear pore transmembrane ring"/>
    <property type="evidence" value="ECO:0007669"/>
    <property type="project" value="TreeGrafter"/>
</dbReference>
<dbReference type="Pfam" id="PF24519">
    <property type="entry name" value="Ig-like_Pom152_1"/>
    <property type="match status" value="1"/>
</dbReference>
<keyword evidence="4" id="KW-1185">Reference proteome</keyword>
<dbReference type="GO" id="GO:0006606">
    <property type="term" value="P:protein import into nucleus"/>
    <property type="evidence" value="ECO:0007669"/>
    <property type="project" value="TreeGrafter"/>
</dbReference>
<feature type="compositionally biased region" description="Acidic residues" evidence="1">
    <location>
        <begin position="67"/>
        <end position="88"/>
    </location>
</feature>
<dbReference type="OrthoDB" id="5529162at2759"/>
<sequence>MFGGVSLKSAESWRSGESSISPEGYSGSRESGVEYFDLSSKELKAIEQAHLDALQVVKLSALSINDDEYDEYDDDDEEEEEDSNDYNDEQSSLQKTQSLVHIRLTKPGNVRLERILDASGIESRLVYPAEVVVVSCPRVAFVGNSSLDIHCAGGDLDQQLMIDISGESFLVEGIESNHGAELKGTGMEVTRRRLIPSQLQVLLPVSSDAVGTHLYALEEVMDAVGNTGKTNHSVLRPPALSRCFVADSFDLPLEVTVEYQPSHGSDSGSLDVKRFKSWRKTLSTQDNRMDLNIQAGAPGEYAIEKVKGKVMSLLQRGAKSSKGPSPPLK</sequence>
<dbReference type="RefSeq" id="XP_043036264.1">
    <property type="nucleotide sequence ID" value="XM_043179453.1"/>
</dbReference>
<feature type="domain" description="Nucleoporin POM152 first Ig-like" evidence="2">
    <location>
        <begin position="32"/>
        <end position="133"/>
    </location>
</feature>
<dbReference type="EMBL" id="MU250549">
    <property type="protein sequence ID" value="KAG7442764.1"/>
    <property type="molecule type" value="Genomic_DNA"/>
</dbReference>
<reference evidence="3" key="1">
    <citation type="submission" date="2020-11" db="EMBL/GenBank/DDBJ databases">
        <title>Adaptations for nitrogen fixation in a non-lichenized fungal sporocarp promotes dispersal by wood-feeding termites.</title>
        <authorList>
            <consortium name="DOE Joint Genome Institute"/>
            <person name="Koch R.A."/>
            <person name="Yoon G."/>
            <person name="Arayal U."/>
            <person name="Lail K."/>
            <person name="Amirebrahimi M."/>
            <person name="Labutti K."/>
            <person name="Lipzen A."/>
            <person name="Riley R."/>
            <person name="Barry K."/>
            <person name="Henrissat B."/>
            <person name="Grigoriev I.V."/>
            <person name="Herr J.R."/>
            <person name="Aime M.C."/>
        </authorList>
    </citation>
    <scope>NUCLEOTIDE SEQUENCE</scope>
    <source>
        <strain evidence="3">MCA 3950</strain>
    </source>
</reference>
<evidence type="ECO:0000313" key="3">
    <source>
        <dbReference type="EMBL" id="KAG7442764.1"/>
    </source>
</evidence>
<organism evidence="3 4">
    <name type="scientific">Guyanagaster necrorhizus</name>
    <dbReference type="NCBI Taxonomy" id="856835"/>
    <lineage>
        <taxon>Eukaryota</taxon>
        <taxon>Fungi</taxon>
        <taxon>Dikarya</taxon>
        <taxon>Basidiomycota</taxon>
        <taxon>Agaricomycotina</taxon>
        <taxon>Agaricomycetes</taxon>
        <taxon>Agaricomycetidae</taxon>
        <taxon>Agaricales</taxon>
        <taxon>Marasmiineae</taxon>
        <taxon>Physalacriaceae</taxon>
        <taxon>Guyanagaster</taxon>
    </lineage>
</organism>